<evidence type="ECO:0000313" key="1">
    <source>
        <dbReference type="EMBL" id="GGA58179.1"/>
    </source>
</evidence>
<comment type="caution">
    <text evidence="1">The sequence shown here is derived from an EMBL/GenBank/DDBJ whole genome shotgun (WGS) entry which is preliminary data.</text>
</comment>
<dbReference type="RefSeq" id="WP_188433702.1">
    <property type="nucleotide sequence ID" value="NZ_BMEX01000028.1"/>
</dbReference>
<keyword evidence="2" id="KW-1185">Reference proteome</keyword>
<reference evidence="2" key="1">
    <citation type="journal article" date="2019" name="Int. J. Syst. Evol. Microbiol.">
        <title>The Global Catalogue of Microorganisms (GCM) 10K type strain sequencing project: providing services to taxonomists for standard genome sequencing and annotation.</title>
        <authorList>
            <consortium name="The Broad Institute Genomics Platform"/>
            <consortium name="The Broad Institute Genome Sequencing Center for Infectious Disease"/>
            <person name="Wu L."/>
            <person name="Ma J."/>
        </authorList>
    </citation>
    <scope>NUCLEOTIDE SEQUENCE [LARGE SCALE GENOMIC DNA]</scope>
    <source>
        <strain evidence="2">CGMCC 1.12404</strain>
    </source>
</reference>
<name>A0ABQ1H439_9BACL</name>
<protein>
    <recommendedName>
        <fullName evidence="3">Phage tail assembly chaperone protein, TAC</fullName>
    </recommendedName>
</protein>
<evidence type="ECO:0008006" key="3">
    <source>
        <dbReference type="Google" id="ProtNLM"/>
    </source>
</evidence>
<accession>A0ABQ1H439</accession>
<evidence type="ECO:0000313" key="2">
    <source>
        <dbReference type="Proteomes" id="UP000617979"/>
    </source>
</evidence>
<dbReference type="EMBL" id="BMEX01000028">
    <property type="protein sequence ID" value="GGA58179.1"/>
    <property type="molecule type" value="Genomic_DNA"/>
</dbReference>
<dbReference type="Proteomes" id="UP000617979">
    <property type="component" value="Unassembled WGS sequence"/>
</dbReference>
<proteinExistence type="predicted"/>
<organism evidence="1 2">
    <name type="scientific">Kroppenstedtia guangzhouensis</name>
    <dbReference type="NCBI Taxonomy" id="1274356"/>
    <lineage>
        <taxon>Bacteria</taxon>
        <taxon>Bacillati</taxon>
        <taxon>Bacillota</taxon>
        <taxon>Bacilli</taxon>
        <taxon>Bacillales</taxon>
        <taxon>Thermoactinomycetaceae</taxon>
        <taxon>Kroppenstedtia</taxon>
    </lineage>
</organism>
<sequence>MAVETTGVKVEWMDPVYRITFKGWFGEKTEVVLSTADVEDLVDAIQDLKQAFGKKSNRMSMLSQLGIKNKLLSAIALVDQAADEIDGEKQEQLKRISSVLFDINYDI</sequence>
<gene>
    <name evidence="1" type="ORF">GCM10007416_34230</name>
</gene>